<reference evidence="3 4" key="1">
    <citation type="submission" date="2019-02" db="EMBL/GenBank/DDBJ databases">
        <authorList>
            <person name="Li S.-H."/>
        </authorList>
    </citation>
    <scope>NUCLEOTIDE SEQUENCE [LARGE SCALE GENOMIC DNA]</scope>
    <source>
        <strain evidence="3 4">IMCC14385</strain>
    </source>
</reference>
<dbReference type="Gene3D" id="3.40.30.10">
    <property type="entry name" value="Glutaredoxin"/>
    <property type="match status" value="1"/>
</dbReference>
<keyword evidence="3" id="KW-0808">Transferase</keyword>
<dbReference type="Pfam" id="PF00043">
    <property type="entry name" value="GST_C"/>
    <property type="match status" value="1"/>
</dbReference>
<dbReference type="InterPro" id="IPR040079">
    <property type="entry name" value="Glutathione_S-Trfase"/>
</dbReference>
<dbReference type="CDD" id="cd00570">
    <property type="entry name" value="GST_N_family"/>
    <property type="match status" value="1"/>
</dbReference>
<dbReference type="Pfam" id="PF13417">
    <property type="entry name" value="GST_N_3"/>
    <property type="match status" value="1"/>
</dbReference>
<dbReference type="KEGG" id="halc:EY643_09310"/>
<dbReference type="EMBL" id="CP036422">
    <property type="protein sequence ID" value="QFU75840.1"/>
    <property type="molecule type" value="Genomic_DNA"/>
</dbReference>
<dbReference type="Gene3D" id="1.20.1050.10">
    <property type="match status" value="1"/>
</dbReference>
<organism evidence="3 4">
    <name type="scientific">Halioglobus maricola</name>
    <dbReference type="NCBI Taxonomy" id="2601894"/>
    <lineage>
        <taxon>Bacteria</taxon>
        <taxon>Pseudomonadati</taxon>
        <taxon>Pseudomonadota</taxon>
        <taxon>Gammaproteobacteria</taxon>
        <taxon>Cellvibrionales</taxon>
        <taxon>Halieaceae</taxon>
        <taxon>Halioglobus</taxon>
    </lineage>
</organism>
<evidence type="ECO:0000259" key="1">
    <source>
        <dbReference type="PROSITE" id="PS50404"/>
    </source>
</evidence>
<protein>
    <submittedName>
        <fullName evidence="3">Glutathione S-transferase family protein</fullName>
    </submittedName>
</protein>
<dbReference type="InterPro" id="IPR004045">
    <property type="entry name" value="Glutathione_S-Trfase_N"/>
</dbReference>
<dbReference type="OrthoDB" id="5242791at2"/>
<sequence>MVVLHQFHMSPFNEKLQRMMRFKGVAFEENYWRLTEQGKLKKKHNPTGKLPALEHDGHWVCDSTDVAHYIEENFPGPRLIPEDPAAAGLVHALEDWADESLYFYEMHMRFTTDRNWERNLPRMFERECWFMKSVLAGKMPGQIRKGIRKITGTQGIGRKTEAQLLVDCRRHISAVAGMLNDSDFLVAGQLTLADLAVYAMFLCFLDTEELASIMSEYAAVGAWMSRVEQLTDG</sequence>
<dbReference type="SUPFAM" id="SSF47616">
    <property type="entry name" value="GST C-terminal domain-like"/>
    <property type="match status" value="1"/>
</dbReference>
<dbReference type="PROSITE" id="PS50404">
    <property type="entry name" value="GST_NTER"/>
    <property type="match status" value="1"/>
</dbReference>
<dbReference type="AlphaFoldDB" id="A0A5P9NJ30"/>
<accession>A0A5P9NJ30</accession>
<dbReference type="InterPro" id="IPR004046">
    <property type="entry name" value="GST_C"/>
</dbReference>
<dbReference type="InterPro" id="IPR036249">
    <property type="entry name" value="Thioredoxin-like_sf"/>
</dbReference>
<dbReference type="RefSeq" id="WP_152661947.1">
    <property type="nucleotide sequence ID" value="NZ_CP036422.1"/>
</dbReference>
<evidence type="ECO:0000259" key="2">
    <source>
        <dbReference type="PROSITE" id="PS50405"/>
    </source>
</evidence>
<dbReference type="SFLD" id="SFLDS00019">
    <property type="entry name" value="Glutathione_Transferase_(cytos"/>
    <property type="match status" value="1"/>
</dbReference>
<dbReference type="InterPro" id="IPR010987">
    <property type="entry name" value="Glutathione-S-Trfase_C-like"/>
</dbReference>
<dbReference type="InterPro" id="IPR050931">
    <property type="entry name" value="Mito_Protein_Transport_Metaxin"/>
</dbReference>
<feature type="domain" description="GST C-terminal" evidence="2">
    <location>
        <begin position="83"/>
        <end position="233"/>
    </location>
</feature>
<dbReference type="PROSITE" id="PS50405">
    <property type="entry name" value="GST_CTER"/>
    <property type="match status" value="1"/>
</dbReference>
<dbReference type="PANTHER" id="PTHR12289:SF67">
    <property type="match status" value="1"/>
</dbReference>
<evidence type="ECO:0000313" key="4">
    <source>
        <dbReference type="Proteomes" id="UP000326287"/>
    </source>
</evidence>
<name>A0A5P9NJ30_9GAMM</name>
<dbReference type="InterPro" id="IPR036282">
    <property type="entry name" value="Glutathione-S-Trfase_C_sf"/>
</dbReference>
<gene>
    <name evidence="3" type="ORF">EY643_09310</name>
</gene>
<proteinExistence type="predicted"/>
<dbReference type="PANTHER" id="PTHR12289">
    <property type="entry name" value="METAXIN RELATED"/>
    <property type="match status" value="1"/>
</dbReference>
<feature type="domain" description="GST N-terminal" evidence="1">
    <location>
        <begin position="1"/>
        <end position="78"/>
    </location>
</feature>
<dbReference type="GO" id="GO:0005737">
    <property type="term" value="C:cytoplasm"/>
    <property type="evidence" value="ECO:0007669"/>
    <property type="project" value="TreeGrafter"/>
</dbReference>
<dbReference type="SUPFAM" id="SSF52833">
    <property type="entry name" value="Thioredoxin-like"/>
    <property type="match status" value="1"/>
</dbReference>
<dbReference type="GO" id="GO:0016740">
    <property type="term" value="F:transferase activity"/>
    <property type="evidence" value="ECO:0007669"/>
    <property type="project" value="UniProtKB-KW"/>
</dbReference>
<evidence type="ECO:0000313" key="3">
    <source>
        <dbReference type="EMBL" id="QFU75840.1"/>
    </source>
</evidence>
<keyword evidence="4" id="KW-1185">Reference proteome</keyword>
<dbReference type="Proteomes" id="UP000326287">
    <property type="component" value="Chromosome"/>
</dbReference>